<proteinExistence type="predicted"/>
<feature type="non-terminal residue" evidence="2">
    <location>
        <position position="1"/>
    </location>
</feature>
<sequence length="111" mass="13210">GEQRYDTIKVRIWFRYRGEALRHRTVIIKSRLHEAQKENVIAIHRLWAVSADRADLQDALLRTKRTIRMRNLAVMLTVRSLFRRELYLLAFNEVSLLIITSILYDLESSVE</sequence>
<dbReference type="Proteomes" id="UP000031036">
    <property type="component" value="Unassembled WGS sequence"/>
</dbReference>
<dbReference type="EMBL" id="JPKZ01020935">
    <property type="protein sequence ID" value="KHN71708.1"/>
    <property type="molecule type" value="Genomic_DNA"/>
</dbReference>
<evidence type="ECO:0000256" key="1">
    <source>
        <dbReference type="SAM" id="Phobius"/>
    </source>
</evidence>
<dbReference type="AlphaFoldDB" id="A0A0B2UQP8"/>
<evidence type="ECO:0000313" key="3">
    <source>
        <dbReference type="Proteomes" id="UP000031036"/>
    </source>
</evidence>
<organism evidence="2 3">
    <name type="scientific">Toxocara canis</name>
    <name type="common">Canine roundworm</name>
    <dbReference type="NCBI Taxonomy" id="6265"/>
    <lineage>
        <taxon>Eukaryota</taxon>
        <taxon>Metazoa</taxon>
        <taxon>Ecdysozoa</taxon>
        <taxon>Nematoda</taxon>
        <taxon>Chromadorea</taxon>
        <taxon>Rhabditida</taxon>
        <taxon>Spirurina</taxon>
        <taxon>Ascaridomorpha</taxon>
        <taxon>Ascaridoidea</taxon>
        <taxon>Toxocaridae</taxon>
        <taxon>Toxocara</taxon>
    </lineage>
</organism>
<feature type="transmembrane region" description="Helical" evidence="1">
    <location>
        <begin position="86"/>
        <end position="104"/>
    </location>
</feature>
<keyword evidence="1" id="KW-0472">Membrane</keyword>
<keyword evidence="1" id="KW-1133">Transmembrane helix</keyword>
<gene>
    <name evidence="2" type="ORF">Tcan_00308</name>
</gene>
<keyword evidence="1" id="KW-0812">Transmembrane</keyword>
<keyword evidence="3" id="KW-1185">Reference proteome</keyword>
<accession>A0A0B2UQP8</accession>
<reference evidence="2 3" key="1">
    <citation type="submission" date="2014-11" db="EMBL/GenBank/DDBJ databases">
        <title>Genetic blueprint of the zoonotic pathogen Toxocara canis.</title>
        <authorList>
            <person name="Zhu X.-Q."/>
            <person name="Korhonen P.K."/>
            <person name="Cai H."/>
            <person name="Young N.D."/>
            <person name="Nejsum P."/>
            <person name="von Samson-Himmelstjerna G."/>
            <person name="Boag P.R."/>
            <person name="Tan P."/>
            <person name="Li Q."/>
            <person name="Min J."/>
            <person name="Yang Y."/>
            <person name="Wang X."/>
            <person name="Fang X."/>
            <person name="Hall R.S."/>
            <person name="Hofmann A."/>
            <person name="Sternberg P.W."/>
            <person name="Jex A.R."/>
            <person name="Gasser R.B."/>
        </authorList>
    </citation>
    <scope>NUCLEOTIDE SEQUENCE [LARGE SCALE GENOMIC DNA]</scope>
    <source>
        <strain evidence="2">PN_DK_2014</strain>
    </source>
</reference>
<evidence type="ECO:0000313" key="2">
    <source>
        <dbReference type="EMBL" id="KHN71708.1"/>
    </source>
</evidence>
<protein>
    <submittedName>
        <fullName evidence="2">Uncharacterized protein</fullName>
    </submittedName>
</protein>
<name>A0A0B2UQP8_TOXCA</name>
<comment type="caution">
    <text evidence="2">The sequence shown here is derived from an EMBL/GenBank/DDBJ whole genome shotgun (WGS) entry which is preliminary data.</text>
</comment>